<accession>L9WCU2</accession>
<reference evidence="1 2" key="1">
    <citation type="journal article" date="2014" name="PLoS Genet.">
        <title>Phylogenetically driven sequencing of extremely halophilic archaea reveals strategies for static and dynamic osmo-response.</title>
        <authorList>
            <person name="Becker E.A."/>
            <person name="Seitzer P.M."/>
            <person name="Tritt A."/>
            <person name="Larsen D."/>
            <person name="Krusor M."/>
            <person name="Yao A.I."/>
            <person name="Wu D."/>
            <person name="Madern D."/>
            <person name="Eisen J.A."/>
            <person name="Darling A.E."/>
            <person name="Facciotti M.T."/>
        </authorList>
    </citation>
    <scope>NUCLEOTIDE SEQUENCE [LARGE SCALE GENOMIC DNA]</scope>
    <source>
        <strain evidence="1 2">JCM 14089</strain>
    </source>
</reference>
<dbReference type="OrthoDB" id="198966at2157"/>
<comment type="caution">
    <text evidence="1">The sequence shown here is derived from an EMBL/GenBank/DDBJ whole genome shotgun (WGS) entry which is preliminary data.</text>
</comment>
<proteinExistence type="predicted"/>
<dbReference type="RefSeq" id="WP_008160101.1">
    <property type="nucleotide sequence ID" value="NZ_AOHX01000026.1"/>
</dbReference>
<dbReference type="PATRIC" id="fig|1230460.4.peg.724"/>
<gene>
    <name evidence="1" type="ORF">C495_03617</name>
</gene>
<dbReference type="EMBL" id="AOHX01000026">
    <property type="protein sequence ID" value="ELY47315.1"/>
    <property type="molecule type" value="Genomic_DNA"/>
</dbReference>
<dbReference type="AlphaFoldDB" id="L9WCU2"/>
<organism evidence="1 2">
    <name type="scientific">Natronorubrum sulfidifaciens JCM 14089</name>
    <dbReference type="NCBI Taxonomy" id="1230460"/>
    <lineage>
        <taxon>Archaea</taxon>
        <taxon>Methanobacteriati</taxon>
        <taxon>Methanobacteriota</taxon>
        <taxon>Stenosarchaea group</taxon>
        <taxon>Halobacteria</taxon>
        <taxon>Halobacteriales</taxon>
        <taxon>Natrialbaceae</taxon>
        <taxon>Natronorubrum</taxon>
    </lineage>
</organism>
<protein>
    <submittedName>
        <fullName evidence="1">Uncharacterized protein</fullName>
    </submittedName>
</protein>
<dbReference type="Proteomes" id="UP000011661">
    <property type="component" value="Unassembled WGS sequence"/>
</dbReference>
<sequence length="218" mass="23655">MSNQLSIDEELAFSVSFSYPDTLTRPEGFNQYGVKKYEDGSIDVIFAAMEPGLRKGFRITDEFLTRVAGNFSGPAPLQLDHSQGQLANVGHVKDVRFADDFLRILAHVPNTGNSVRSDVISDFTHDPPAINDGSVGFGNDFRVERNDSGEPEFVDATIAEFSLTPFPAGYGSDGGLSPRFAKAAREAGVFSEDDAEATTEPVSHLKIEGVSRAQFTDI</sequence>
<name>L9WCU2_9EURY</name>
<evidence type="ECO:0000313" key="2">
    <source>
        <dbReference type="Proteomes" id="UP000011661"/>
    </source>
</evidence>
<evidence type="ECO:0000313" key="1">
    <source>
        <dbReference type="EMBL" id="ELY47315.1"/>
    </source>
</evidence>
<keyword evidence="2" id="KW-1185">Reference proteome</keyword>
<dbReference type="STRING" id="1230460.C495_03617"/>